<dbReference type="Gene3D" id="2.30.30.40">
    <property type="entry name" value="SH3 Domains"/>
    <property type="match status" value="4"/>
</dbReference>
<evidence type="ECO:0000313" key="3">
    <source>
        <dbReference type="Proteomes" id="UP000199068"/>
    </source>
</evidence>
<dbReference type="Pfam" id="PF08239">
    <property type="entry name" value="SH3_3"/>
    <property type="match status" value="4"/>
</dbReference>
<evidence type="ECO:0000313" key="2">
    <source>
        <dbReference type="EMBL" id="SDL26365.1"/>
    </source>
</evidence>
<dbReference type="PANTHER" id="PTHR34408">
    <property type="entry name" value="FAMILY PROTEIN, PUTATIVE-RELATED"/>
    <property type="match status" value="1"/>
</dbReference>
<dbReference type="EMBL" id="FNGW01000001">
    <property type="protein sequence ID" value="SDL26365.1"/>
    <property type="molecule type" value="Genomic_DNA"/>
</dbReference>
<dbReference type="InterPro" id="IPR052354">
    <property type="entry name" value="Cell_Wall_Dynamics_Protein"/>
</dbReference>
<protein>
    <submittedName>
        <fullName evidence="2">Uncharacterized conserved protein YgiM, contains N-terminal SH3 domain, DUF1202 family</fullName>
    </submittedName>
</protein>
<dbReference type="PROSITE" id="PS51781">
    <property type="entry name" value="SH3B"/>
    <property type="match status" value="2"/>
</dbReference>
<feature type="domain" description="SH3b" evidence="1">
    <location>
        <begin position="171"/>
        <end position="236"/>
    </location>
</feature>
<proteinExistence type="predicted"/>
<dbReference type="InterPro" id="IPR003646">
    <property type="entry name" value="SH3-like_bac-type"/>
</dbReference>
<dbReference type="PANTHER" id="PTHR34408:SF1">
    <property type="entry name" value="GLYCOSYL HYDROLASE FAMILY 19 DOMAIN-CONTAINING PROTEIN HI_1415"/>
    <property type="match status" value="1"/>
</dbReference>
<sequence>MSKIFLQFKNKLKEIVLTILLIGTTVINVDAVSKEALTTENVNLRTVMDAKSEILTTIEKNSEIEIVQENDTWCKIKYKNKEGYSDKKYIKTIDRYASALGEVSVGYDKLNVRDSAKDTDNVLGNLTTGSSVEIIGEVGEYYEINFEGKVGYVLKKHIKVNDSSIKNLDAKKRKFVIANIHTLNMRSGPDTTYERISKVRKDAVLDVIASYPNEWLKIRYNGNIGYVSRDFVKDIKNINTLSKKVKVVDNVDTLYMRQTPSLNAKIIKELKSGQKANAIIDGSAKSGWIKIKEGNLEGYVDANYVEEYKSKGNSSIKQTINDMLDNMVDKIFNFISN</sequence>
<gene>
    <name evidence="2" type="ORF">SAMN04515677_101309</name>
</gene>
<name>A0A1G9IMN9_9FIRM</name>
<evidence type="ECO:0000259" key="1">
    <source>
        <dbReference type="PROSITE" id="PS51781"/>
    </source>
</evidence>
<dbReference type="Proteomes" id="UP000199068">
    <property type="component" value="Unassembled WGS sequence"/>
</dbReference>
<accession>A0A1G9IMN9</accession>
<dbReference type="AlphaFoldDB" id="A0A1G9IMN9"/>
<feature type="domain" description="SH3b" evidence="1">
    <location>
        <begin position="243"/>
        <end position="309"/>
    </location>
</feature>
<dbReference type="STRING" id="1121325.SAMN04515677_101309"/>
<organism evidence="2 3">
    <name type="scientific">Romboutsia lituseburensis DSM 797</name>
    <dbReference type="NCBI Taxonomy" id="1121325"/>
    <lineage>
        <taxon>Bacteria</taxon>
        <taxon>Bacillati</taxon>
        <taxon>Bacillota</taxon>
        <taxon>Clostridia</taxon>
        <taxon>Peptostreptococcales</taxon>
        <taxon>Peptostreptococcaceae</taxon>
        <taxon>Romboutsia</taxon>
    </lineage>
</organism>
<keyword evidence="3" id="KW-1185">Reference proteome</keyword>
<dbReference type="RefSeq" id="WP_092722173.1">
    <property type="nucleotide sequence ID" value="NZ_FNGW01000001.1"/>
</dbReference>
<dbReference type="SMART" id="SM00287">
    <property type="entry name" value="SH3b"/>
    <property type="match status" value="4"/>
</dbReference>
<reference evidence="2 3" key="1">
    <citation type="submission" date="2016-10" db="EMBL/GenBank/DDBJ databases">
        <authorList>
            <person name="de Groot N.N."/>
        </authorList>
    </citation>
    <scope>NUCLEOTIDE SEQUENCE [LARGE SCALE GENOMIC DNA]</scope>
    <source>
        <strain evidence="2 3">DSM 797</strain>
    </source>
</reference>